<comment type="cofactor">
    <cofactor evidence="2">
        <name>Mg(2+)</name>
        <dbReference type="ChEBI" id="CHEBI:18420"/>
    </cofactor>
</comment>
<dbReference type="FunFam" id="3.30.70.1230:FF:000022">
    <property type="entry name" value="Receptor-type adenylate cyclase GRESAG 4, putative"/>
    <property type="match status" value="1"/>
</dbReference>
<comment type="subcellular location">
    <subcellularLocation>
        <location evidence="4">Membrane</location>
        <topology evidence="4">Multi-pass membrane protein</topology>
    </subcellularLocation>
</comment>
<dbReference type="EMBL" id="FN554968">
    <property type="protein sequence ID" value="CBH11474.1"/>
    <property type="molecule type" value="Genomic_DNA"/>
</dbReference>
<evidence type="ECO:0000256" key="15">
    <source>
        <dbReference type="ARBA" id="ARBA00023170"/>
    </source>
</evidence>
<dbReference type="InterPro" id="IPR029787">
    <property type="entry name" value="Nucleotide_cyclase"/>
</dbReference>
<dbReference type="AlphaFoldDB" id="C9ZPZ6"/>
<gene>
    <name evidence="22" type="ORF">TbgDal_V6140</name>
</gene>
<dbReference type="InterPro" id="IPR057398">
    <property type="entry name" value="GRESAG4.1/3_peripasmic_2"/>
</dbReference>
<comment type="function">
    <text evidence="3">Could act as a receptor for an unknown ligand.</text>
</comment>
<evidence type="ECO:0000256" key="3">
    <source>
        <dbReference type="ARBA" id="ARBA00002708"/>
    </source>
</evidence>
<keyword evidence="10" id="KW-0067">ATP-binding</keyword>
<dbReference type="SUPFAM" id="SSF55073">
    <property type="entry name" value="Nucleotide cyclase"/>
    <property type="match status" value="1"/>
</dbReference>
<dbReference type="GO" id="GO:0005524">
    <property type="term" value="F:ATP binding"/>
    <property type="evidence" value="ECO:0007669"/>
    <property type="project" value="UniProtKB-KW"/>
</dbReference>
<keyword evidence="14 20" id="KW-0472">Membrane</keyword>
<keyword evidence="15" id="KW-0675">Receptor</keyword>
<evidence type="ECO:0000256" key="2">
    <source>
        <dbReference type="ARBA" id="ARBA00001946"/>
    </source>
</evidence>
<dbReference type="Gene3D" id="3.40.50.2300">
    <property type="match status" value="2"/>
</dbReference>
<dbReference type="Pfam" id="PF25495">
    <property type="entry name" value="Peripla_BP_A-cyclase_1"/>
    <property type="match status" value="1"/>
</dbReference>
<dbReference type="SMART" id="SM00044">
    <property type="entry name" value="CYCc"/>
    <property type="match status" value="1"/>
</dbReference>
<evidence type="ECO:0000256" key="16">
    <source>
        <dbReference type="ARBA" id="ARBA00023180"/>
    </source>
</evidence>
<evidence type="ECO:0000256" key="17">
    <source>
        <dbReference type="ARBA" id="ARBA00023239"/>
    </source>
</evidence>
<evidence type="ECO:0000256" key="4">
    <source>
        <dbReference type="ARBA" id="ARBA00004141"/>
    </source>
</evidence>
<dbReference type="Proteomes" id="UP000002316">
    <property type="component" value="Chromosome 5"/>
</dbReference>
<dbReference type="GO" id="GO:0004016">
    <property type="term" value="F:adenylate cyclase activity"/>
    <property type="evidence" value="ECO:0007669"/>
    <property type="project" value="UniProtKB-EC"/>
</dbReference>
<dbReference type="InterPro" id="IPR001054">
    <property type="entry name" value="A/G_cyclase"/>
</dbReference>
<evidence type="ECO:0000256" key="10">
    <source>
        <dbReference type="ARBA" id="ARBA00022840"/>
    </source>
</evidence>
<keyword evidence="7 20" id="KW-0812">Transmembrane</keyword>
<keyword evidence="9" id="KW-0547">Nucleotide-binding</keyword>
<feature type="transmembrane region" description="Helical" evidence="20">
    <location>
        <begin position="853"/>
        <end position="877"/>
    </location>
</feature>
<dbReference type="InterPro" id="IPR028082">
    <property type="entry name" value="Peripla_BP_I"/>
</dbReference>
<evidence type="ECO:0000256" key="8">
    <source>
        <dbReference type="ARBA" id="ARBA00022723"/>
    </source>
</evidence>
<keyword evidence="16" id="KW-0325">Glycoprotein</keyword>
<dbReference type="EC" id="4.6.1.1" evidence="6"/>
<keyword evidence="8" id="KW-0479">Metal-binding</keyword>
<name>C9ZPZ6_TRYB9</name>
<feature type="domain" description="Guanylate cyclase" evidence="21">
    <location>
        <begin position="896"/>
        <end position="1050"/>
    </location>
</feature>
<evidence type="ECO:0000256" key="20">
    <source>
        <dbReference type="SAM" id="Phobius"/>
    </source>
</evidence>
<dbReference type="PROSITE" id="PS50125">
    <property type="entry name" value="GUANYLATE_CYCLASE_2"/>
    <property type="match status" value="1"/>
</dbReference>
<dbReference type="InterPro" id="IPR057399">
    <property type="entry name" value="GRESAG4.1/3_peripasmic_1"/>
</dbReference>
<dbReference type="Pfam" id="PF00211">
    <property type="entry name" value="Guanylate_cyc"/>
    <property type="match status" value="1"/>
</dbReference>
<evidence type="ECO:0000256" key="9">
    <source>
        <dbReference type="ARBA" id="ARBA00022741"/>
    </source>
</evidence>
<reference evidence="23" key="1">
    <citation type="journal article" date="2010" name="PLoS Negl. Trop. Dis.">
        <title>The genome sequence of Trypanosoma brucei gambiense, causative agent of chronic human african trypanosomiasis.</title>
        <authorList>
            <person name="Jackson A.P."/>
            <person name="Sanders M."/>
            <person name="Berry A."/>
            <person name="McQuillan J."/>
            <person name="Aslett M.A."/>
            <person name="Quail M.A."/>
            <person name="Chukualim B."/>
            <person name="Capewell P."/>
            <person name="MacLeod A."/>
            <person name="Melville S.E."/>
            <person name="Gibson W."/>
            <person name="Barry J.D."/>
            <person name="Berriman M."/>
            <person name="Hertz-Fowler C."/>
        </authorList>
    </citation>
    <scope>NUCLEOTIDE SEQUENCE [LARGE SCALE GENOMIC DNA]</scope>
    <source>
        <strain evidence="23">MHOM/CI/86/DAL972</strain>
    </source>
</reference>
<evidence type="ECO:0000256" key="7">
    <source>
        <dbReference type="ARBA" id="ARBA00022692"/>
    </source>
</evidence>
<dbReference type="GO" id="GO:0046872">
    <property type="term" value="F:metal ion binding"/>
    <property type="evidence" value="ECO:0007669"/>
    <property type="project" value="UniProtKB-KW"/>
</dbReference>
<evidence type="ECO:0000313" key="23">
    <source>
        <dbReference type="Proteomes" id="UP000002316"/>
    </source>
</evidence>
<keyword evidence="11" id="KW-0460">Magnesium</keyword>
<dbReference type="SUPFAM" id="SSF53822">
    <property type="entry name" value="Periplasmic binding protein-like I"/>
    <property type="match status" value="1"/>
</dbReference>
<evidence type="ECO:0000256" key="12">
    <source>
        <dbReference type="ARBA" id="ARBA00022989"/>
    </source>
</evidence>
<keyword evidence="13" id="KW-0115">cAMP biosynthesis</keyword>
<dbReference type="PANTHER" id="PTHR43081:SF1">
    <property type="entry name" value="ADENYLATE CYCLASE, TERMINAL-DIFFERENTIATION SPECIFIC"/>
    <property type="match status" value="1"/>
</dbReference>
<evidence type="ECO:0000256" key="6">
    <source>
        <dbReference type="ARBA" id="ARBA00012201"/>
    </source>
</evidence>
<dbReference type="Pfam" id="PF25493">
    <property type="entry name" value="Peripla_BP_A-cyclase"/>
    <property type="match status" value="1"/>
</dbReference>
<evidence type="ECO:0000256" key="19">
    <source>
        <dbReference type="ARBA" id="ARBA00032637"/>
    </source>
</evidence>
<evidence type="ECO:0000313" key="22">
    <source>
        <dbReference type="EMBL" id="CBH11474.1"/>
    </source>
</evidence>
<keyword evidence="12 20" id="KW-1133">Transmembrane helix</keyword>
<keyword evidence="17 22" id="KW-0456">Lyase</keyword>
<dbReference type="Gene3D" id="3.30.70.1230">
    <property type="entry name" value="Nucleotide cyclase"/>
    <property type="match status" value="1"/>
</dbReference>
<evidence type="ECO:0000256" key="1">
    <source>
        <dbReference type="ARBA" id="ARBA00001593"/>
    </source>
</evidence>
<accession>C9ZPZ6</accession>
<evidence type="ECO:0000256" key="11">
    <source>
        <dbReference type="ARBA" id="ARBA00022842"/>
    </source>
</evidence>
<dbReference type="FunFam" id="3.40.50.2300:FF:000162">
    <property type="entry name" value="Receptor-type adenylate cyclase GRESAG 4, putative"/>
    <property type="match status" value="1"/>
</dbReference>
<comment type="similarity">
    <text evidence="5">Belongs to the adenylyl cyclase class-3 family.</text>
</comment>
<dbReference type="VEuPathDB" id="TriTrypDB:Tbg972.5.6140"/>
<organism evidence="22 23">
    <name type="scientific">Trypanosoma brucei gambiense (strain MHOM/CI/86/DAL972)</name>
    <dbReference type="NCBI Taxonomy" id="679716"/>
    <lineage>
        <taxon>Eukaryota</taxon>
        <taxon>Discoba</taxon>
        <taxon>Euglenozoa</taxon>
        <taxon>Kinetoplastea</taxon>
        <taxon>Metakinetoplastina</taxon>
        <taxon>Trypanosomatida</taxon>
        <taxon>Trypanosomatidae</taxon>
        <taxon>Trypanosoma</taxon>
    </lineage>
</organism>
<sequence>MISIHQSILFGRDVSRVRMENSPVPCINQFRCRLTMSSLSLLLVFLVVVMPPVEALDNITVKVYSLLYHPFVGRRLIDSMNAGFNASMAARQWTVAPGINVEVIHPASYRIPGPRFLQRAINDNKDEFFVVVGPMGDGQLAASRPLLQKENLVAFAPSTGASSVRGWSPNIYFLRVSPTVELIALMRFAVTHLRLLRIGFMYLQGLTFGDSEYEVAIKLMSHLGRELCGVFTVASSHGKGAADSDFDAVWDKFVVTRPQGVIMFAPPAKDVVKFVVKMLNDSRTQDAYFLASSVLELTIASWSSDIEAANTALDLGQIVLSRTNPLATDTQYQAIRRFQDDARSYLSANPGVTIFSGTDDFEHHYVDGKLMVYGWIVGEVLSQALRSRAWIKDRETFKKSLYSQRRHVVDELVFGDFGGECEGTAGERGAVCNCNQGGNVVYINVARRDNVLEVIHDGQVVVDSSLCYHDEVRLHSPVNGLLVFMQDDPVAQNAAEEIYDGAIPLTGDGRLGQTDRFFLHMLTSETAEASSELESELDTRAVTAVFGVAGDAMLSLQTTAFIDPISLLPGLPHRGRKVIYLSPTLEQQLFALVKYFVGSGSTVVHAVVCRGDVVSIEGLLYLMLMTFGGHMGTVVGPDSSTNLEGSMPETGDVLVIGLSKDDVAVVASHLDRNPGVRVAVLFFDIALLYTEFVKTFKSSSSGGRLLFATSLPHWAEANSTSVTVQKFHAAVPDSPRWTPLSLLGFATGRFIQTLLFHMDKVTPDSIINAIYTLSVVNSDDMRYGPFVEERCPSTKDAPEGGDHFCGKNYGARRLSVWSMDRALNASVAPLTSGATPSLVYIDPYSKVLSGGRLAGVIVGVLFILLLLVALLLVLLCLRRSARDNDSAPKEPADPVTLIFTDVESSTAQWAAHPELMPDAVAAHHRLIRSLITHYRCYEVKTVGDSFMIACKSAFAASSLAQGLQQRFLSADWGTSAFDESYREFEQQRADDDNEYKPPSARLDPEVYRSLWKGLRVRIGIHTGLCEIRQDEVTKGYDYYGKVTDMAARTESVANGGQVVLTQATYFALSTAEREQFDVVSLGRIPLAGAPQPMEVYQLNAVPGRTFAALRLDREFGDDFEDRMSTSTGDSSSLRSGMNGTTQMIASCLQAVLGTFTAAQRQKLLVPLCERWRVTLPRTAQLTWDEGFCEDVIRRISVKVGRVVDLCANSGGERTVSTLRSASVIIMSNRLREFEAEATQSPEA</sequence>
<dbReference type="GO" id="GO:0006171">
    <property type="term" value="P:cAMP biosynthetic process"/>
    <property type="evidence" value="ECO:0007669"/>
    <property type="project" value="UniProtKB-KW"/>
</dbReference>
<evidence type="ECO:0000256" key="14">
    <source>
        <dbReference type="ARBA" id="ARBA00023136"/>
    </source>
</evidence>
<evidence type="ECO:0000256" key="18">
    <source>
        <dbReference type="ARBA" id="ARBA00032597"/>
    </source>
</evidence>
<dbReference type="InterPro" id="IPR050697">
    <property type="entry name" value="Adenylyl/Guanylyl_Cyclase_3/4"/>
</dbReference>
<dbReference type="KEGG" id="tbg:TbgDal_V6140"/>
<dbReference type="RefSeq" id="XP_011773761.1">
    <property type="nucleotide sequence ID" value="XM_011775459.1"/>
</dbReference>
<evidence type="ECO:0000256" key="13">
    <source>
        <dbReference type="ARBA" id="ARBA00022998"/>
    </source>
</evidence>
<proteinExistence type="inferred from homology"/>
<dbReference type="GO" id="GO:0035556">
    <property type="term" value="P:intracellular signal transduction"/>
    <property type="evidence" value="ECO:0007669"/>
    <property type="project" value="InterPro"/>
</dbReference>
<dbReference type="PANTHER" id="PTHR43081">
    <property type="entry name" value="ADENYLATE CYCLASE, TERMINAL-DIFFERENTIATION SPECIFIC-RELATED"/>
    <property type="match status" value="1"/>
</dbReference>
<dbReference type="GeneID" id="23861640"/>
<comment type="catalytic activity">
    <reaction evidence="1">
        <text>ATP = 3',5'-cyclic AMP + diphosphate</text>
        <dbReference type="Rhea" id="RHEA:15389"/>
        <dbReference type="ChEBI" id="CHEBI:30616"/>
        <dbReference type="ChEBI" id="CHEBI:33019"/>
        <dbReference type="ChEBI" id="CHEBI:58165"/>
        <dbReference type="EC" id="4.6.1.1"/>
    </reaction>
</comment>
<dbReference type="GO" id="GO:0016020">
    <property type="term" value="C:membrane"/>
    <property type="evidence" value="ECO:0007669"/>
    <property type="project" value="UniProtKB-SubCell"/>
</dbReference>
<protein>
    <recommendedName>
        <fullName evidence="6">adenylate cyclase</fullName>
        <ecNumber evidence="6">4.6.1.1</ecNumber>
    </recommendedName>
    <alternativeName>
        <fullName evidence="18">ATP pyrophosphate-lyase</fullName>
    </alternativeName>
    <alternativeName>
        <fullName evidence="19">Adenylyl cyclase</fullName>
    </alternativeName>
</protein>
<evidence type="ECO:0000259" key="21">
    <source>
        <dbReference type="PROSITE" id="PS50125"/>
    </source>
</evidence>
<evidence type="ECO:0000256" key="5">
    <source>
        <dbReference type="ARBA" id="ARBA00005381"/>
    </source>
</evidence>